<protein>
    <recommendedName>
        <fullName evidence="1">DED domain-containing protein</fullName>
    </recommendedName>
</protein>
<dbReference type="GO" id="GO:0042981">
    <property type="term" value="P:regulation of apoptotic process"/>
    <property type="evidence" value="ECO:0007669"/>
    <property type="project" value="InterPro"/>
</dbReference>
<dbReference type="Gene3D" id="1.10.533.10">
    <property type="entry name" value="Death Domain, Fas"/>
    <property type="match status" value="1"/>
</dbReference>
<dbReference type="AlphaFoldDB" id="A0A9Q1CT28"/>
<gene>
    <name evidence="2" type="ORF">HOLleu_03627</name>
</gene>
<evidence type="ECO:0000259" key="1">
    <source>
        <dbReference type="PROSITE" id="PS50168"/>
    </source>
</evidence>
<feature type="domain" description="DED" evidence="1">
    <location>
        <begin position="19"/>
        <end position="93"/>
    </location>
</feature>
<reference evidence="2" key="1">
    <citation type="submission" date="2021-10" db="EMBL/GenBank/DDBJ databases">
        <title>Tropical sea cucumber genome reveals ecological adaptation and Cuvierian tubules defense mechanism.</title>
        <authorList>
            <person name="Chen T."/>
        </authorList>
    </citation>
    <scope>NUCLEOTIDE SEQUENCE</scope>
    <source>
        <strain evidence="2">Nanhai2018</strain>
        <tissue evidence="2">Muscle</tissue>
    </source>
</reference>
<keyword evidence="3" id="KW-1185">Reference proteome</keyword>
<accession>A0A9Q1CT28</accession>
<dbReference type="InterPro" id="IPR001875">
    <property type="entry name" value="DED_dom"/>
</dbReference>
<dbReference type="Proteomes" id="UP001152320">
    <property type="component" value="Chromosome 1"/>
</dbReference>
<evidence type="ECO:0000313" key="2">
    <source>
        <dbReference type="EMBL" id="KAJ8050423.1"/>
    </source>
</evidence>
<comment type="caution">
    <text evidence="2">The sequence shown here is derived from an EMBL/GenBank/DDBJ whole genome shotgun (WGS) entry which is preliminary data.</text>
</comment>
<sequence length="205" mass="23205">MTSQMASSLWNPEKGPLIPYRGVLHDIAKHLKKKDIAHIAFQFPKLSTAQRDNIQDGIELFEELERIGELSATNIDRLIETIGKLQLQEPLIRLKEYKAEYLTSVSGEKTRNKSIASVRVISLENDTQAVEKHRNDAHGGKVESIDHIIENKQEKEQVDVLHEVSTEINSTVLMMQNTTLPCPQCDGFADSLQEEFQDEGIMVLL</sequence>
<dbReference type="PROSITE" id="PS50168">
    <property type="entry name" value="DED"/>
    <property type="match status" value="1"/>
</dbReference>
<dbReference type="EMBL" id="JAIZAY010000001">
    <property type="protein sequence ID" value="KAJ8050423.1"/>
    <property type="molecule type" value="Genomic_DNA"/>
</dbReference>
<organism evidence="2 3">
    <name type="scientific">Holothuria leucospilota</name>
    <name type="common">Black long sea cucumber</name>
    <name type="synonym">Mertensiothuria leucospilota</name>
    <dbReference type="NCBI Taxonomy" id="206669"/>
    <lineage>
        <taxon>Eukaryota</taxon>
        <taxon>Metazoa</taxon>
        <taxon>Echinodermata</taxon>
        <taxon>Eleutherozoa</taxon>
        <taxon>Echinozoa</taxon>
        <taxon>Holothuroidea</taxon>
        <taxon>Aspidochirotacea</taxon>
        <taxon>Aspidochirotida</taxon>
        <taxon>Holothuriidae</taxon>
        <taxon>Holothuria</taxon>
    </lineage>
</organism>
<dbReference type="SUPFAM" id="SSF47986">
    <property type="entry name" value="DEATH domain"/>
    <property type="match status" value="1"/>
</dbReference>
<proteinExistence type="predicted"/>
<dbReference type="OrthoDB" id="100767at2759"/>
<dbReference type="InterPro" id="IPR011029">
    <property type="entry name" value="DEATH-like_dom_sf"/>
</dbReference>
<evidence type="ECO:0000313" key="3">
    <source>
        <dbReference type="Proteomes" id="UP001152320"/>
    </source>
</evidence>
<name>A0A9Q1CT28_HOLLE</name>